<keyword evidence="2" id="KW-0378">Hydrolase</keyword>
<dbReference type="EMBL" id="JAKQYM010000003">
    <property type="protein sequence ID" value="MCI2228764.1"/>
    <property type="molecule type" value="Genomic_DNA"/>
</dbReference>
<evidence type="ECO:0000313" key="2">
    <source>
        <dbReference type="EMBL" id="MCI2228764.1"/>
    </source>
</evidence>
<name>A0A9X2AMD8_9FLAO</name>
<keyword evidence="2" id="KW-0645">Protease</keyword>
<keyword evidence="3" id="KW-1185">Reference proteome</keyword>
<comment type="caution">
    <text evidence="2">The sequence shown here is derived from an EMBL/GenBank/DDBJ whole genome shotgun (WGS) entry which is preliminary data.</text>
</comment>
<dbReference type="Proteomes" id="UP001139369">
    <property type="component" value="Unassembled WGS sequence"/>
</dbReference>
<feature type="chain" id="PRO_5040854301" evidence="1">
    <location>
        <begin position="20"/>
        <end position="406"/>
    </location>
</feature>
<dbReference type="AlphaFoldDB" id="A0A9X2AMD8"/>
<proteinExistence type="predicted"/>
<dbReference type="SUPFAM" id="SSF49464">
    <property type="entry name" value="Carboxypeptidase regulatory domain-like"/>
    <property type="match status" value="1"/>
</dbReference>
<protein>
    <submittedName>
        <fullName evidence="2">Carboxypeptidase-like regulatory domain-containing protein</fullName>
    </submittedName>
</protein>
<evidence type="ECO:0000313" key="3">
    <source>
        <dbReference type="Proteomes" id="UP001139369"/>
    </source>
</evidence>
<reference evidence="2" key="1">
    <citation type="submission" date="2022-02" db="EMBL/GenBank/DDBJ databases">
        <title>Polaribacter sp. MSW13, isolated from seawater.</title>
        <authorList>
            <person name="Kristyanto S."/>
            <person name="Jung J."/>
            <person name="Jeon C.O."/>
        </authorList>
    </citation>
    <scope>NUCLEOTIDE SEQUENCE</scope>
    <source>
        <strain evidence="2">MSW13</strain>
    </source>
</reference>
<evidence type="ECO:0000256" key="1">
    <source>
        <dbReference type="SAM" id="SignalP"/>
    </source>
</evidence>
<dbReference type="RefSeq" id="WP_242177893.1">
    <property type="nucleotide sequence ID" value="NZ_JAKQYM010000003.1"/>
</dbReference>
<feature type="signal peptide" evidence="1">
    <location>
        <begin position="1"/>
        <end position="19"/>
    </location>
</feature>
<sequence>MKNRFFLILLILINANTSAQFIIKGKVLSSKKVPLEGAAVYFNNSMIGTTTNADGEFLIKTKEGQYELIASYLGYKTVIFPLNTTEIKKSIVFILKEDENTLDEIIIRKTKYDTKWKYNLETFKRAFIGITKLSKNCEILNPKVLHFEFDPYKNILTAFAKRPLKIKHKDLGYFITYDLVSFVKTGNYVTVTGYSRYQNLKGSKRKQKGWKKNRRITYNGSTVHFFKSVINNKIEEEGFIVHQFKRIKNLERPSEIEIKKARKFVKLSRATINFSKNLENPKNAIDSALVVLRKVKLPKFKDYLYKSKLKSSELFKIDKGVVFLNFKDNLSIVYTKEKEEKAYILRNAFSKIRDALPQTSSLIPLNMPLALDRLGVLIHPLDVLYEGYWSYEKFADSLPLDYEPGN</sequence>
<organism evidence="2 3">
    <name type="scientific">Polaribacter marinus</name>
    <dbReference type="NCBI Taxonomy" id="2916838"/>
    <lineage>
        <taxon>Bacteria</taxon>
        <taxon>Pseudomonadati</taxon>
        <taxon>Bacteroidota</taxon>
        <taxon>Flavobacteriia</taxon>
        <taxon>Flavobacteriales</taxon>
        <taxon>Flavobacteriaceae</taxon>
    </lineage>
</organism>
<accession>A0A9X2AMD8</accession>
<gene>
    <name evidence="2" type="ORF">MC378_06260</name>
</gene>
<keyword evidence="2" id="KW-0121">Carboxypeptidase</keyword>
<dbReference type="Gene3D" id="2.60.40.1120">
    <property type="entry name" value="Carboxypeptidase-like, regulatory domain"/>
    <property type="match status" value="1"/>
</dbReference>
<dbReference type="InterPro" id="IPR008969">
    <property type="entry name" value="CarboxyPept-like_regulatory"/>
</dbReference>
<dbReference type="Pfam" id="PF13715">
    <property type="entry name" value="CarbopepD_reg_2"/>
    <property type="match status" value="1"/>
</dbReference>
<dbReference type="GO" id="GO:0004180">
    <property type="term" value="F:carboxypeptidase activity"/>
    <property type="evidence" value="ECO:0007669"/>
    <property type="project" value="UniProtKB-KW"/>
</dbReference>
<keyword evidence="1" id="KW-0732">Signal</keyword>